<dbReference type="GeneID" id="83215544"/>
<dbReference type="AlphaFoldDB" id="A0AAD7UYT9"/>
<feature type="signal peptide" evidence="1">
    <location>
        <begin position="1"/>
        <end position="20"/>
    </location>
</feature>
<name>A0AAD7UYT9_9FUNG</name>
<keyword evidence="3" id="KW-1185">Reference proteome</keyword>
<organism evidence="2 3">
    <name type="scientific">Lichtheimia ornata</name>
    <dbReference type="NCBI Taxonomy" id="688661"/>
    <lineage>
        <taxon>Eukaryota</taxon>
        <taxon>Fungi</taxon>
        <taxon>Fungi incertae sedis</taxon>
        <taxon>Mucoromycota</taxon>
        <taxon>Mucoromycotina</taxon>
        <taxon>Mucoromycetes</taxon>
        <taxon>Mucorales</taxon>
        <taxon>Lichtheimiaceae</taxon>
        <taxon>Lichtheimia</taxon>
    </lineage>
</organism>
<sequence length="76" mass="8251">MNFKLSVFLALVICTLLVTAAPPPNQDAPIAIDKSRFNNMLATCGFSCSMAPQGEKSVKACNDKCKNEVKAKYKPK</sequence>
<evidence type="ECO:0000313" key="3">
    <source>
        <dbReference type="Proteomes" id="UP001234581"/>
    </source>
</evidence>
<feature type="chain" id="PRO_5042284492" evidence="1">
    <location>
        <begin position="21"/>
        <end position="76"/>
    </location>
</feature>
<comment type="caution">
    <text evidence="2">The sequence shown here is derived from an EMBL/GenBank/DDBJ whole genome shotgun (WGS) entry which is preliminary data.</text>
</comment>
<protein>
    <submittedName>
        <fullName evidence="2">Uncharacterized protein</fullName>
    </submittedName>
</protein>
<evidence type="ECO:0000313" key="2">
    <source>
        <dbReference type="EMBL" id="KAJ8656124.1"/>
    </source>
</evidence>
<reference evidence="2 3" key="1">
    <citation type="submission" date="2023-03" db="EMBL/GenBank/DDBJ databases">
        <title>Genome sequence of Lichtheimia ornata CBS 291.66.</title>
        <authorList>
            <person name="Mohabir J.T."/>
            <person name="Shea T.P."/>
            <person name="Kurbessoian T."/>
            <person name="Berby B."/>
            <person name="Fontaine J."/>
            <person name="Livny J."/>
            <person name="Gnirke A."/>
            <person name="Stajich J.E."/>
            <person name="Cuomo C.A."/>
        </authorList>
    </citation>
    <scope>NUCLEOTIDE SEQUENCE [LARGE SCALE GENOMIC DNA]</scope>
    <source>
        <strain evidence="2">CBS 291.66</strain>
    </source>
</reference>
<accession>A0AAD7UYT9</accession>
<evidence type="ECO:0000256" key="1">
    <source>
        <dbReference type="SAM" id="SignalP"/>
    </source>
</evidence>
<dbReference type="Proteomes" id="UP001234581">
    <property type="component" value="Unassembled WGS sequence"/>
</dbReference>
<dbReference type="RefSeq" id="XP_058341037.1">
    <property type="nucleotide sequence ID" value="XM_058488144.1"/>
</dbReference>
<gene>
    <name evidence="2" type="ORF">O0I10_008137</name>
</gene>
<proteinExistence type="predicted"/>
<dbReference type="EMBL" id="JARTCD010000042">
    <property type="protein sequence ID" value="KAJ8656124.1"/>
    <property type="molecule type" value="Genomic_DNA"/>
</dbReference>
<keyword evidence="1" id="KW-0732">Signal</keyword>